<dbReference type="SUPFAM" id="SSF50978">
    <property type="entry name" value="WD40 repeat-like"/>
    <property type="match status" value="1"/>
</dbReference>
<organism evidence="4 5">
    <name type="scientific">Diploptera punctata</name>
    <name type="common">Pacific beetle cockroach</name>
    <dbReference type="NCBI Taxonomy" id="6984"/>
    <lineage>
        <taxon>Eukaryota</taxon>
        <taxon>Metazoa</taxon>
        <taxon>Ecdysozoa</taxon>
        <taxon>Arthropoda</taxon>
        <taxon>Hexapoda</taxon>
        <taxon>Insecta</taxon>
        <taxon>Pterygota</taxon>
        <taxon>Neoptera</taxon>
        <taxon>Polyneoptera</taxon>
        <taxon>Dictyoptera</taxon>
        <taxon>Blattodea</taxon>
        <taxon>Blaberoidea</taxon>
        <taxon>Blaberidae</taxon>
        <taxon>Diplopterinae</taxon>
        <taxon>Diploptera</taxon>
    </lineage>
</organism>
<sequence>MPLAVTSSSNDQEKHLKDIYAVLYHKDKVYSAAEDGKIKIWSPDLKLEKEFQAHESVVYHIAASDDTLYSCSNDGTIKAWSLDTLKHKKTLLQYNDEVARLYFIEGKLYSGDDKGILTIWEDDTLSRQFGLVEEIRDFKVFQNFVYAVRDRDMCIHELIGGNKGRYVTRISLEGCSPIALVGNKLCFANRAACDICVHDNNKTSGFKQLGIIKAHEMIVNALCGCGDSTLISAGYDGKVKQWNLNDLQLMNSCNIGACINGLCVGSQGQIYAGGNNGFLHRLDNK</sequence>
<keyword evidence="5" id="KW-1185">Reference proteome</keyword>
<dbReference type="Proteomes" id="UP001233999">
    <property type="component" value="Unassembled WGS sequence"/>
</dbReference>
<dbReference type="EMBL" id="JASPKZ010003067">
    <property type="protein sequence ID" value="KAJ9594124.1"/>
    <property type="molecule type" value="Genomic_DNA"/>
</dbReference>
<dbReference type="InterPro" id="IPR001680">
    <property type="entry name" value="WD40_rpt"/>
</dbReference>
<dbReference type="PANTHER" id="PTHR22844">
    <property type="entry name" value="F-BOX AND WD40 DOMAIN PROTEIN"/>
    <property type="match status" value="1"/>
</dbReference>
<feature type="repeat" description="WD" evidence="3">
    <location>
        <begin position="212"/>
        <end position="252"/>
    </location>
</feature>
<dbReference type="InterPro" id="IPR015943">
    <property type="entry name" value="WD40/YVTN_repeat-like_dom_sf"/>
</dbReference>
<dbReference type="PROSITE" id="PS50082">
    <property type="entry name" value="WD_REPEATS_2"/>
    <property type="match status" value="2"/>
</dbReference>
<dbReference type="Gene3D" id="2.130.10.10">
    <property type="entry name" value="YVTN repeat-like/Quinoprotein amine dehydrogenase"/>
    <property type="match status" value="2"/>
</dbReference>
<proteinExistence type="predicted"/>
<comment type="caution">
    <text evidence="4">The sequence shown here is derived from an EMBL/GenBank/DDBJ whole genome shotgun (WGS) entry which is preliminary data.</text>
</comment>
<evidence type="ECO:0000256" key="2">
    <source>
        <dbReference type="ARBA" id="ARBA00022737"/>
    </source>
</evidence>
<feature type="repeat" description="WD" evidence="3">
    <location>
        <begin position="51"/>
        <end position="90"/>
    </location>
</feature>
<dbReference type="InterPro" id="IPR045182">
    <property type="entry name" value="JINGUBANG-like"/>
</dbReference>
<evidence type="ECO:0000256" key="3">
    <source>
        <dbReference type="PROSITE-ProRule" id="PRU00221"/>
    </source>
</evidence>
<evidence type="ECO:0000313" key="4">
    <source>
        <dbReference type="EMBL" id="KAJ9594124.1"/>
    </source>
</evidence>
<dbReference type="SMART" id="SM00320">
    <property type="entry name" value="WD40"/>
    <property type="match status" value="4"/>
</dbReference>
<dbReference type="AlphaFoldDB" id="A0AAD8A7Y7"/>
<dbReference type="PANTHER" id="PTHR22844:SF387">
    <property type="entry name" value="F3I6.5 PROTEIN"/>
    <property type="match status" value="1"/>
</dbReference>
<keyword evidence="1 3" id="KW-0853">WD repeat</keyword>
<evidence type="ECO:0000313" key="5">
    <source>
        <dbReference type="Proteomes" id="UP001233999"/>
    </source>
</evidence>
<name>A0AAD8A7Y7_DIPPU</name>
<keyword evidence="2" id="KW-0677">Repeat</keyword>
<dbReference type="InterPro" id="IPR020472">
    <property type="entry name" value="WD40_PAC1"/>
</dbReference>
<gene>
    <name evidence="4" type="ORF">L9F63_014440</name>
</gene>
<reference evidence="4" key="2">
    <citation type="submission" date="2023-05" db="EMBL/GenBank/DDBJ databases">
        <authorList>
            <person name="Fouks B."/>
        </authorList>
    </citation>
    <scope>NUCLEOTIDE SEQUENCE</scope>
    <source>
        <strain evidence="4">Stay&amp;Tobe</strain>
        <tissue evidence="4">Testes</tissue>
    </source>
</reference>
<dbReference type="Pfam" id="PF00400">
    <property type="entry name" value="WD40"/>
    <property type="match status" value="3"/>
</dbReference>
<dbReference type="InterPro" id="IPR036322">
    <property type="entry name" value="WD40_repeat_dom_sf"/>
</dbReference>
<reference evidence="4" key="1">
    <citation type="journal article" date="2023" name="IScience">
        <title>Live-bearing cockroach genome reveals convergent evolutionary mechanisms linked to viviparity in insects and beyond.</title>
        <authorList>
            <person name="Fouks B."/>
            <person name="Harrison M.C."/>
            <person name="Mikhailova A.A."/>
            <person name="Marchal E."/>
            <person name="English S."/>
            <person name="Carruthers M."/>
            <person name="Jennings E.C."/>
            <person name="Chiamaka E.L."/>
            <person name="Frigard R.A."/>
            <person name="Pippel M."/>
            <person name="Attardo G.M."/>
            <person name="Benoit J.B."/>
            <person name="Bornberg-Bauer E."/>
            <person name="Tobe S.S."/>
        </authorList>
    </citation>
    <scope>NUCLEOTIDE SEQUENCE</scope>
    <source>
        <strain evidence="4">Stay&amp;Tobe</strain>
    </source>
</reference>
<protein>
    <submittedName>
        <fullName evidence="4">Uncharacterized protein</fullName>
    </submittedName>
</protein>
<dbReference type="PRINTS" id="PR00320">
    <property type="entry name" value="GPROTEINBRPT"/>
</dbReference>
<accession>A0AAD8A7Y7</accession>
<evidence type="ECO:0000256" key="1">
    <source>
        <dbReference type="ARBA" id="ARBA00022574"/>
    </source>
</evidence>